<dbReference type="Proteomes" id="UP000054630">
    <property type="component" value="Unassembled WGS sequence"/>
</dbReference>
<dbReference type="OrthoDB" id="10569817at2759"/>
<reference evidence="1 2" key="1">
    <citation type="submission" date="2015-01" db="EMBL/GenBank/DDBJ databases">
        <title>Evolution of Trichinella species and genotypes.</title>
        <authorList>
            <person name="Korhonen P.K."/>
            <person name="Edoardo P."/>
            <person name="Giuseppe L.R."/>
            <person name="Gasser R.B."/>
        </authorList>
    </citation>
    <scope>NUCLEOTIDE SEQUENCE [LARGE SCALE GENOMIC DNA]</scope>
    <source>
        <strain evidence="1">ISS37</strain>
    </source>
</reference>
<dbReference type="EMBL" id="JYDL01000010">
    <property type="protein sequence ID" value="KRX25742.1"/>
    <property type="molecule type" value="Genomic_DNA"/>
</dbReference>
<comment type="caution">
    <text evidence="1">The sequence shown here is derived from an EMBL/GenBank/DDBJ whole genome shotgun (WGS) entry which is preliminary data.</text>
</comment>
<protein>
    <submittedName>
        <fullName evidence="1">Uncharacterized protein</fullName>
    </submittedName>
</protein>
<organism evidence="1 2">
    <name type="scientific">Trichinella nelsoni</name>
    <dbReference type="NCBI Taxonomy" id="6336"/>
    <lineage>
        <taxon>Eukaryota</taxon>
        <taxon>Metazoa</taxon>
        <taxon>Ecdysozoa</taxon>
        <taxon>Nematoda</taxon>
        <taxon>Enoplea</taxon>
        <taxon>Dorylaimia</taxon>
        <taxon>Trichinellida</taxon>
        <taxon>Trichinellidae</taxon>
        <taxon>Trichinella</taxon>
    </lineage>
</organism>
<gene>
    <name evidence="1" type="ORF">T07_6945</name>
</gene>
<evidence type="ECO:0000313" key="2">
    <source>
        <dbReference type="Proteomes" id="UP000054630"/>
    </source>
</evidence>
<sequence length="67" mass="7594">MRQIMVMSWIYVSVNEPVIESDNSTPPVDLHRPDLRPLIILFESLLSLPGMMDSIKSWSLVLLQAIG</sequence>
<keyword evidence="2" id="KW-1185">Reference proteome</keyword>
<proteinExistence type="predicted"/>
<name>A0A0V0SG93_9BILA</name>
<dbReference type="AlphaFoldDB" id="A0A0V0SG93"/>
<evidence type="ECO:0000313" key="1">
    <source>
        <dbReference type="EMBL" id="KRX25742.1"/>
    </source>
</evidence>
<accession>A0A0V0SG93</accession>